<reference evidence="2 3" key="1">
    <citation type="journal article" date="2015" name="Proc. Natl. Acad. Sci. U.S.A.">
        <title>The resurrection genome of Boea hygrometrica: A blueprint for survival of dehydration.</title>
        <authorList>
            <person name="Xiao L."/>
            <person name="Yang G."/>
            <person name="Zhang L."/>
            <person name="Yang X."/>
            <person name="Zhao S."/>
            <person name="Ji Z."/>
            <person name="Zhou Q."/>
            <person name="Hu M."/>
            <person name="Wang Y."/>
            <person name="Chen M."/>
            <person name="Xu Y."/>
            <person name="Jin H."/>
            <person name="Xiao X."/>
            <person name="Hu G."/>
            <person name="Bao F."/>
            <person name="Hu Y."/>
            <person name="Wan P."/>
            <person name="Li L."/>
            <person name="Deng X."/>
            <person name="Kuang T."/>
            <person name="Xiang C."/>
            <person name="Zhu J.K."/>
            <person name="Oliver M.J."/>
            <person name="He Y."/>
        </authorList>
    </citation>
    <scope>NUCLEOTIDE SEQUENCE [LARGE SCALE GENOMIC DNA]</scope>
    <source>
        <strain evidence="3">cv. XS01</strain>
    </source>
</reference>
<feature type="domain" description="PB1-like" evidence="1">
    <location>
        <begin position="143"/>
        <end position="238"/>
    </location>
</feature>
<dbReference type="Proteomes" id="UP000250235">
    <property type="component" value="Unassembled WGS sequence"/>
</dbReference>
<protein>
    <recommendedName>
        <fullName evidence="1">PB1-like domain-containing protein</fullName>
    </recommendedName>
</protein>
<evidence type="ECO:0000313" key="2">
    <source>
        <dbReference type="EMBL" id="KZV48314.1"/>
    </source>
</evidence>
<accession>A0A2Z7CUG7</accession>
<name>A0A2Z7CUG7_9LAMI</name>
<dbReference type="AlphaFoldDB" id="A0A2Z7CUG7"/>
<dbReference type="InterPro" id="IPR058594">
    <property type="entry name" value="PB1-like_dom_pln"/>
</dbReference>
<evidence type="ECO:0000259" key="1">
    <source>
        <dbReference type="Pfam" id="PF26130"/>
    </source>
</evidence>
<evidence type="ECO:0000313" key="3">
    <source>
        <dbReference type="Proteomes" id="UP000250235"/>
    </source>
</evidence>
<organism evidence="2 3">
    <name type="scientific">Dorcoceras hygrometricum</name>
    <dbReference type="NCBI Taxonomy" id="472368"/>
    <lineage>
        <taxon>Eukaryota</taxon>
        <taxon>Viridiplantae</taxon>
        <taxon>Streptophyta</taxon>
        <taxon>Embryophyta</taxon>
        <taxon>Tracheophyta</taxon>
        <taxon>Spermatophyta</taxon>
        <taxon>Magnoliopsida</taxon>
        <taxon>eudicotyledons</taxon>
        <taxon>Gunneridae</taxon>
        <taxon>Pentapetalae</taxon>
        <taxon>asterids</taxon>
        <taxon>lamiids</taxon>
        <taxon>Lamiales</taxon>
        <taxon>Gesneriaceae</taxon>
        <taxon>Didymocarpoideae</taxon>
        <taxon>Trichosporeae</taxon>
        <taxon>Loxocarpinae</taxon>
        <taxon>Dorcoceras</taxon>
    </lineage>
</organism>
<proteinExistence type="predicted"/>
<dbReference type="OrthoDB" id="1751576at2759"/>
<gene>
    <name evidence="2" type="ORF">F511_41939</name>
</gene>
<dbReference type="Pfam" id="PF26130">
    <property type="entry name" value="PB1-like"/>
    <property type="match status" value="1"/>
</dbReference>
<keyword evidence="3" id="KW-1185">Reference proteome</keyword>
<dbReference type="EMBL" id="KQ993939">
    <property type="protein sequence ID" value="KZV48314.1"/>
    <property type="molecule type" value="Genomic_DNA"/>
</dbReference>
<sequence>MIIDSVEIFELKGAYYTLTMTDWFLQTLPVIPRGSWADVARRFIMVRWLPFASLSPSSRRLAPTVVSHRRRRWKSFRTSRCGDSVRKNFTGFLVQTGEGIEFLVVDRIRPSHRDSTVEGHLPSGLIGAGRLVVEGFIGKFTCFTIKLYNNDTMETIGKKKIYRGGSVEFIDHVDMDMISLIELWGYAKEVGYNGKEKFRFWHKIGKTLNDGRYLDSDEIVLDMNHIPRNFEVEIYMEHVDVIQTNDSNGLENAKELDVVISGSQSEDGTGSKNDEDSDGFYESEFEFEEGDKLFDNFVDASIQNSEKEKLGTHGDISNELLPIMQRGDDDCANSDCMGSVSDSEVDDSKIFPTYIRSYVLVFGETLFLALVVNLSMLLPESSGFLAVLVVAQYKLLVLASAGLETFGVDWFCRWTIIEVIPVVASAIYRKTWSSNSIPDSILSKYFQPFVPYLSNPRALFSRELSGDFPSFRILPESSGFLAVLIVAQYKETQVLQLVVGLTQLVVPQEVASVFQ</sequence>